<dbReference type="InterPro" id="IPR036005">
    <property type="entry name" value="Creatinase/aminopeptidase-like"/>
</dbReference>
<dbReference type="InterPro" id="IPR000994">
    <property type="entry name" value="Pept_M24"/>
</dbReference>
<dbReference type="Gene3D" id="3.40.350.10">
    <property type="entry name" value="Creatinase/prolidase N-terminal domain"/>
    <property type="match status" value="1"/>
</dbReference>
<dbReference type="InterPro" id="IPR000587">
    <property type="entry name" value="Creatinase_N"/>
</dbReference>
<reference evidence="4" key="1">
    <citation type="submission" date="2016-10" db="EMBL/GenBank/DDBJ databases">
        <authorList>
            <person name="Varghese N."/>
            <person name="Submissions S."/>
        </authorList>
    </citation>
    <scope>NUCLEOTIDE SEQUENCE [LARGE SCALE GENOMIC DNA]</scope>
    <source>
        <strain evidence="4">NLAE-zl-G277</strain>
    </source>
</reference>
<evidence type="ECO:0000313" key="4">
    <source>
        <dbReference type="Proteomes" id="UP000198508"/>
    </source>
</evidence>
<dbReference type="InterPro" id="IPR029149">
    <property type="entry name" value="Creatin/AminoP/Spt16_N"/>
</dbReference>
<dbReference type="InterPro" id="IPR050659">
    <property type="entry name" value="Peptidase_M24B"/>
</dbReference>
<keyword evidence="3" id="KW-0031">Aminopeptidase</keyword>
<sequence length="361" mass="39481">MAFHLEQGRQFMEASGLDGLLLVSRENKFYTAGLYSGSGYVLITGNGCYAIVDGRYYVQQKERMAAAPRQMNAAALLADENCGFYGHINRICAGDSVRRLGFEAEAVSYTQYQKLENGLEPELVPVSPDSMRMVKDEEEIACIRRACEIADRGYSYILGQIRAGMTEKQVENRLLYYMKELGAQKESFDIIVASGVNGSMPHAKASDKVIEPGDFVTMDFGARVGEYCSDITRTVVVEHAGAQMRQVYEIVREAQASAVRAVRPGKRCSEIDRVAREIIEKAGYGPAFSHNLGHGLGIACHETPNFAPGDDHVLVPGIVMTVEPGIYLEGLGGVRIEDDVLVTENGCEVLTKSGKELTVVG</sequence>
<keyword evidence="3" id="KW-0378">Hydrolase</keyword>
<dbReference type="Pfam" id="PF00557">
    <property type="entry name" value="Peptidase_M24"/>
    <property type="match status" value="1"/>
</dbReference>
<accession>A0A1I0K4K1</accession>
<evidence type="ECO:0000259" key="2">
    <source>
        <dbReference type="Pfam" id="PF01321"/>
    </source>
</evidence>
<feature type="domain" description="Creatinase N-terminal" evidence="2">
    <location>
        <begin position="6"/>
        <end position="134"/>
    </location>
</feature>
<protein>
    <submittedName>
        <fullName evidence="3">Xaa-Pro aminopeptidase</fullName>
    </submittedName>
</protein>
<dbReference type="PANTHER" id="PTHR46112:SF3">
    <property type="entry name" value="AMINOPEPTIDASE YPDF"/>
    <property type="match status" value="1"/>
</dbReference>
<dbReference type="CDD" id="cd01092">
    <property type="entry name" value="APP-like"/>
    <property type="match status" value="1"/>
</dbReference>
<dbReference type="Gene3D" id="3.90.230.10">
    <property type="entry name" value="Creatinase/methionine aminopeptidase superfamily"/>
    <property type="match status" value="1"/>
</dbReference>
<dbReference type="Proteomes" id="UP000198508">
    <property type="component" value="Unassembled WGS sequence"/>
</dbReference>
<gene>
    <name evidence="3" type="ORF">SAMN05216313_14722</name>
</gene>
<evidence type="ECO:0000313" key="3">
    <source>
        <dbReference type="EMBL" id="SEU18638.1"/>
    </source>
</evidence>
<dbReference type="STRING" id="460384.SAMN05216313_14722"/>
<evidence type="ECO:0000259" key="1">
    <source>
        <dbReference type="Pfam" id="PF00557"/>
    </source>
</evidence>
<dbReference type="SUPFAM" id="SSF53092">
    <property type="entry name" value="Creatinase/prolidase N-terminal domain"/>
    <property type="match status" value="1"/>
</dbReference>
<feature type="domain" description="Peptidase M24" evidence="1">
    <location>
        <begin position="141"/>
        <end position="344"/>
    </location>
</feature>
<dbReference type="AlphaFoldDB" id="A0A1I0K4K1"/>
<dbReference type="Pfam" id="PF01321">
    <property type="entry name" value="Creatinase_N"/>
    <property type="match status" value="1"/>
</dbReference>
<dbReference type="GO" id="GO:0004177">
    <property type="term" value="F:aminopeptidase activity"/>
    <property type="evidence" value="ECO:0007669"/>
    <property type="project" value="UniProtKB-KW"/>
</dbReference>
<dbReference type="PANTHER" id="PTHR46112">
    <property type="entry name" value="AMINOPEPTIDASE"/>
    <property type="match status" value="1"/>
</dbReference>
<name>A0A1I0K4K1_9FIRM</name>
<proteinExistence type="predicted"/>
<dbReference type="EMBL" id="FOIM01000047">
    <property type="protein sequence ID" value="SEU18638.1"/>
    <property type="molecule type" value="Genomic_DNA"/>
</dbReference>
<keyword evidence="3" id="KW-0645">Protease</keyword>
<dbReference type="SUPFAM" id="SSF55920">
    <property type="entry name" value="Creatinase/aminopeptidase"/>
    <property type="match status" value="1"/>
</dbReference>
<dbReference type="RefSeq" id="WP_092371241.1">
    <property type="nucleotide sequence ID" value="NZ_DAINWJ010000087.1"/>
</dbReference>
<keyword evidence="4" id="KW-1185">Reference proteome</keyword>
<organism evidence="3 4">
    <name type="scientific">Enterocloster lavalensis</name>
    <dbReference type="NCBI Taxonomy" id="460384"/>
    <lineage>
        <taxon>Bacteria</taxon>
        <taxon>Bacillati</taxon>
        <taxon>Bacillota</taxon>
        <taxon>Clostridia</taxon>
        <taxon>Lachnospirales</taxon>
        <taxon>Lachnospiraceae</taxon>
        <taxon>Enterocloster</taxon>
    </lineage>
</organism>